<evidence type="ECO:0000256" key="2">
    <source>
        <dbReference type="ARBA" id="ARBA00007733"/>
    </source>
</evidence>
<feature type="compositionally biased region" description="Basic and acidic residues" evidence="14">
    <location>
        <begin position="187"/>
        <end position="205"/>
    </location>
</feature>
<feature type="domain" description="Tr-type G" evidence="15">
    <location>
        <begin position="298"/>
        <end position="515"/>
    </location>
</feature>
<dbReference type="VEuPathDB" id="AmoebaDB:EHI8A_006160"/>
<evidence type="ECO:0000256" key="14">
    <source>
        <dbReference type="SAM" id="MobiDB-lite"/>
    </source>
</evidence>
<comment type="caution">
    <text evidence="16">The sequence shown here is derived from an EMBL/GenBank/DDBJ whole genome shotgun (WGS) entry which is preliminary data.</text>
</comment>
<reference evidence="16 17" key="1">
    <citation type="submission" date="2016-05" db="EMBL/GenBank/DDBJ databases">
        <title>First whole genome sequencing of Entamoeba histolytica HM1:IMSS-clone-6.</title>
        <authorList>
            <person name="Mukherjee Avik.K."/>
            <person name="Izumyama S."/>
            <person name="Nakada-Tsukui K."/>
            <person name="Nozaki T."/>
        </authorList>
    </citation>
    <scope>NUCLEOTIDE SEQUENCE [LARGE SCALE GENOMIC DNA]</scope>
    <source>
        <strain evidence="16 17">HM1:IMSS clone 6</strain>
    </source>
</reference>
<dbReference type="VEuPathDB" id="AmoebaDB:EHI5A_016740"/>
<dbReference type="EC" id="3.6.5.3" evidence="4"/>
<keyword evidence="6" id="KW-0963">Cytoplasm</keyword>
<dbReference type="InterPro" id="IPR036925">
    <property type="entry name" value="TIF_IF2_dom3_sf"/>
</dbReference>
<sequence>MPAQKGKKAKVTKKVSKKQVNKVPHGEKINYDDMDEEELLKQLAAENEAREAERKKEEEEKKPEEKKEEEKKPEPKKEVKKVVKKKISPAELARKKALEKLKKDKEEEERLQKEEEEREKAEAEALRKYKEEEEKRKIEEEKRKAEEKLKKKENRKKLLENEKEKRRLKYLASNSHVIGLENPELVAQEREEKELEEKKIDDMKEKKKYQKKKPKTQKQEEVVTEEPQEEEIKEEEDMENMDWEQMMDLEEQKEQDIKNKQEQKKRIEEERAAEKKRKEEEEKLKKEQEEMEKIKPKYRSPICCVLGHVDTGKTKILDRMRRTNVQRGEAGGITQQIGSTFFPLDSIEKMTEKMKDKTKLKFKIPGLLVMDTPGHEAFNNLRSRGTSLCDIAVLVVDLMHGLEPQTIESINLLKQKNTPFVVALNKIDRCYQWKETDGMPFKETFAKQNEDTKQEFENRLKSTIADFAAQGINACLYYDNKDIKEYVSLVPTSAITGEGIPDLVAVLIAMTQRLMLEKLTPTDSLQATIMEVKTTEGHGTTIDVILVNGFLKRGDRIVVCGMNGPIVTQIRALLLPQPMKDLRVKTPYIVQDVVCAAQGVKISAQDLDGAIAGSSIAVCNNDEELEEVKKEVQSEFEKFQVSVSEKEGVFVQASSLGSLEALLKFLKDSKIPVSGVGLGPIFKKDVMKTLIMKEKNPDYAIIMAFDVTVDKEARDYAAEEGILIFTANIIYHLFDQFTEHMKKLEEQKRIAAENAGIVVWPCIAEILPQYVFNDRNPIICGVKVLEGTMKVGCPITLPSRNNMDLGRVTGIELNNKPVEVGKTGEEVCIKIEPFSPSSVFTYKKHFDSKDKLYSKISRESLDLLKLRYGKELTQDDIQLLVRLKKMFNIF</sequence>
<evidence type="ECO:0000256" key="8">
    <source>
        <dbReference type="ARBA" id="ARBA00022723"/>
    </source>
</evidence>
<feature type="region of interest" description="Disordered" evidence="14">
    <location>
        <begin position="1"/>
        <end position="240"/>
    </location>
</feature>
<dbReference type="PANTHER" id="PTHR43381">
    <property type="entry name" value="TRANSLATION INITIATION FACTOR IF-2-RELATED"/>
    <property type="match status" value="1"/>
</dbReference>
<feature type="compositionally biased region" description="Acidic residues" evidence="14">
    <location>
        <begin position="222"/>
        <end position="240"/>
    </location>
</feature>
<dbReference type="CDD" id="cd16266">
    <property type="entry name" value="IF2_aeIF5B_IV"/>
    <property type="match status" value="1"/>
</dbReference>
<feature type="region of interest" description="Disordered" evidence="14">
    <location>
        <begin position="253"/>
        <end position="284"/>
    </location>
</feature>
<dbReference type="GO" id="GO:0046872">
    <property type="term" value="F:metal ion binding"/>
    <property type="evidence" value="ECO:0007669"/>
    <property type="project" value="UniProtKB-KW"/>
</dbReference>
<dbReference type="VEuPathDB" id="AmoebaDB:EHI_127340"/>
<evidence type="ECO:0000256" key="1">
    <source>
        <dbReference type="ARBA" id="ARBA00004496"/>
    </source>
</evidence>
<organism evidence="16 17">
    <name type="scientific">Entamoeba histolytica</name>
    <dbReference type="NCBI Taxonomy" id="5759"/>
    <lineage>
        <taxon>Eukaryota</taxon>
        <taxon>Amoebozoa</taxon>
        <taxon>Evosea</taxon>
        <taxon>Archamoebae</taxon>
        <taxon>Mastigamoebida</taxon>
        <taxon>Entamoebidae</taxon>
        <taxon>Entamoeba</taxon>
    </lineage>
</organism>
<evidence type="ECO:0000313" key="17">
    <source>
        <dbReference type="Proteomes" id="UP000078387"/>
    </source>
</evidence>
<comment type="similarity">
    <text evidence="3">Belongs to the small GTPase superfamily. Rho family.</text>
</comment>
<dbReference type="GO" id="GO:0003743">
    <property type="term" value="F:translation initiation factor activity"/>
    <property type="evidence" value="ECO:0007669"/>
    <property type="project" value="UniProtKB-KW"/>
</dbReference>
<dbReference type="VEuPathDB" id="AmoebaDB:KM1_018540"/>
<evidence type="ECO:0000256" key="4">
    <source>
        <dbReference type="ARBA" id="ARBA00011986"/>
    </source>
</evidence>
<evidence type="ECO:0000256" key="10">
    <source>
        <dbReference type="ARBA" id="ARBA00022801"/>
    </source>
</evidence>
<evidence type="ECO:0000256" key="13">
    <source>
        <dbReference type="ARBA" id="ARBA00032478"/>
    </source>
</evidence>
<feature type="compositionally biased region" description="Basic and acidic residues" evidence="14">
    <location>
        <begin position="47"/>
        <end position="81"/>
    </location>
</feature>
<evidence type="ECO:0000256" key="7">
    <source>
        <dbReference type="ARBA" id="ARBA00022540"/>
    </source>
</evidence>
<dbReference type="CDD" id="cd01887">
    <property type="entry name" value="IF2_eIF5B"/>
    <property type="match status" value="1"/>
</dbReference>
<dbReference type="CDD" id="cd03703">
    <property type="entry name" value="aeIF5B_II"/>
    <property type="match status" value="1"/>
</dbReference>
<accession>A0A5K1V8D6</accession>
<dbReference type="InterPro" id="IPR005225">
    <property type="entry name" value="Small_GTP-bd"/>
</dbReference>
<dbReference type="FunFam" id="3.40.50.300:FF:000112">
    <property type="entry name" value="Eukaryotic translation initiation factor 5B"/>
    <property type="match status" value="1"/>
</dbReference>
<dbReference type="FunFam" id="2.40.30.10:FF:000113">
    <property type="entry name" value="Translation initiation factor IF-2, putative"/>
    <property type="match status" value="1"/>
</dbReference>
<dbReference type="GO" id="GO:0005525">
    <property type="term" value="F:GTP binding"/>
    <property type="evidence" value="ECO:0007669"/>
    <property type="project" value="UniProtKB-KW"/>
</dbReference>
<dbReference type="InterPro" id="IPR023115">
    <property type="entry name" value="TIF_IF2_dom3"/>
</dbReference>
<keyword evidence="8" id="KW-0479">Metal-binding</keyword>
<evidence type="ECO:0000259" key="15">
    <source>
        <dbReference type="PROSITE" id="PS51722"/>
    </source>
</evidence>
<dbReference type="InterPro" id="IPR009000">
    <property type="entry name" value="Transl_B-barrel_sf"/>
</dbReference>
<dbReference type="Pfam" id="PF11987">
    <property type="entry name" value="IF-2"/>
    <property type="match status" value="1"/>
</dbReference>
<keyword evidence="12" id="KW-0342">GTP-binding</keyword>
<keyword evidence="7 16" id="KW-0396">Initiation factor</keyword>
<dbReference type="VEuPathDB" id="AmoebaDB:EHI7A_007030"/>
<dbReference type="Gene3D" id="3.40.50.300">
    <property type="entry name" value="P-loop containing nucleotide triphosphate hydrolases"/>
    <property type="match status" value="1"/>
</dbReference>
<dbReference type="Pfam" id="PF00009">
    <property type="entry name" value="GTP_EFTU"/>
    <property type="match status" value="1"/>
</dbReference>
<evidence type="ECO:0000256" key="6">
    <source>
        <dbReference type="ARBA" id="ARBA00022490"/>
    </source>
</evidence>
<comment type="subcellular location">
    <subcellularLocation>
        <location evidence="1">Cytoplasm</location>
    </subcellularLocation>
</comment>
<dbReference type="AlphaFoldDB" id="A0A5K1V8D6"/>
<dbReference type="SUPFAM" id="SSF52156">
    <property type="entry name" value="Initiation factor IF2/eIF5b, domain 3"/>
    <property type="match status" value="1"/>
</dbReference>
<dbReference type="InterPro" id="IPR027417">
    <property type="entry name" value="P-loop_NTPase"/>
</dbReference>
<name>A0A5K1V8D6_ENTHI</name>
<dbReference type="SUPFAM" id="SSF52540">
    <property type="entry name" value="P-loop containing nucleoside triphosphate hydrolases"/>
    <property type="match status" value="1"/>
</dbReference>
<keyword evidence="11" id="KW-0648">Protein biosynthesis</keyword>
<feature type="compositionally biased region" description="Basic residues" evidence="14">
    <location>
        <begin position="1"/>
        <end position="20"/>
    </location>
</feature>
<evidence type="ECO:0000256" key="9">
    <source>
        <dbReference type="ARBA" id="ARBA00022741"/>
    </source>
</evidence>
<dbReference type="PROSITE" id="PS51722">
    <property type="entry name" value="G_TR_2"/>
    <property type="match status" value="1"/>
</dbReference>
<dbReference type="GO" id="GO:0003924">
    <property type="term" value="F:GTPase activity"/>
    <property type="evidence" value="ECO:0007669"/>
    <property type="project" value="InterPro"/>
</dbReference>
<keyword evidence="9" id="KW-0547">Nucleotide-binding</keyword>
<comment type="similarity">
    <text evidence="2">Belongs to the TRAFAC class translation factor GTPase superfamily. Classic translation factor GTPase family. IF-2 subfamily.</text>
</comment>
<dbReference type="EMBL" id="BDEQ01000001">
    <property type="protein sequence ID" value="GAT93256.1"/>
    <property type="molecule type" value="Genomic_DNA"/>
</dbReference>
<dbReference type="GO" id="GO:0005739">
    <property type="term" value="C:mitochondrion"/>
    <property type="evidence" value="ECO:0007669"/>
    <property type="project" value="TreeGrafter"/>
</dbReference>
<dbReference type="FunFam" id="2.40.30.10:FF:000013">
    <property type="entry name" value="eukaryotic translation initiation factor 5B"/>
    <property type="match status" value="1"/>
</dbReference>
<dbReference type="PANTHER" id="PTHR43381:SF4">
    <property type="entry name" value="EUKARYOTIC TRANSLATION INITIATION FACTOR 5B"/>
    <property type="match status" value="1"/>
</dbReference>
<dbReference type="OMA" id="FRQSKPA"/>
<evidence type="ECO:0000313" key="16">
    <source>
        <dbReference type="EMBL" id="GAT93256.1"/>
    </source>
</evidence>
<evidence type="ECO:0000256" key="12">
    <source>
        <dbReference type="ARBA" id="ARBA00023134"/>
    </source>
</evidence>
<dbReference type="InterPro" id="IPR029459">
    <property type="entry name" value="EFTU-type"/>
</dbReference>
<dbReference type="PRINTS" id="PR00315">
    <property type="entry name" value="ELONGATNFCT"/>
</dbReference>
<proteinExistence type="inferred from homology"/>
<dbReference type="NCBIfam" id="TIGR00231">
    <property type="entry name" value="small_GTP"/>
    <property type="match status" value="1"/>
</dbReference>
<evidence type="ECO:0000256" key="5">
    <source>
        <dbReference type="ARBA" id="ARBA00013824"/>
    </source>
</evidence>
<keyword evidence="10" id="KW-0378">Hydrolase</keyword>
<dbReference type="Pfam" id="PF14578">
    <property type="entry name" value="GTP_EFTU_D4"/>
    <property type="match status" value="1"/>
</dbReference>
<dbReference type="SUPFAM" id="SSF50447">
    <property type="entry name" value="Translation proteins"/>
    <property type="match status" value="1"/>
</dbReference>
<feature type="compositionally biased region" description="Basic and acidic residues" evidence="14">
    <location>
        <begin position="92"/>
        <end position="165"/>
    </location>
</feature>
<dbReference type="Gene3D" id="2.40.30.10">
    <property type="entry name" value="Translation factors"/>
    <property type="match status" value="2"/>
</dbReference>
<dbReference type="NCBIfam" id="NF003078">
    <property type="entry name" value="PRK04004.1"/>
    <property type="match status" value="1"/>
</dbReference>
<protein>
    <recommendedName>
        <fullName evidence="5">Eukaryotic translation initiation factor 5B</fullName>
        <ecNumber evidence="4">3.6.5.3</ecNumber>
    </recommendedName>
    <alternativeName>
        <fullName evidence="13">Translation initiation factor IF-2</fullName>
    </alternativeName>
</protein>
<dbReference type="InterPro" id="IPR000795">
    <property type="entry name" value="T_Tr_GTP-bd_dom"/>
</dbReference>
<feature type="compositionally biased region" description="Basic residues" evidence="14">
    <location>
        <begin position="206"/>
        <end position="216"/>
    </location>
</feature>
<dbReference type="Proteomes" id="UP000078387">
    <property type="component" value="Unassembled WGS sequence"/>
</dbReference>
<dbReference type="FunFam" id="3.40.50.10050:FF:000002">
    <property type="entry name" value="Eukaryotic translation initiation factor 5B"/>
    <property type="match status" value="1"/>
</dbReference>
<dbReference type="InterPro" id="IPR015760">
    <property type="entry name" value="TIF_IF2"/>
</dbReference>
<gene>
    <name evidence="16" type="ORF">CL6EHI_127340</name>
</gene>
<dbReference type="Gene3D" id="3.40.50.10050">
    <property type="entry name" value="Translation initiation factor IF- 2, domain 3"/>
    <property type="match status" value="1"/>
</dbReference>
<evidence type="ECO:0000256" key="3">
    <source>
        <dbReference type="ARBA" id="ARBA00010142"/>
    </source>
</evidence>
<evidence type="ECO:0000256" key="11">
    <source>
        <dbReference type="ARBA" id="ARBA00022917"/>
    </source>
</evidence>